<accession>A0A0N5BEQ7</accession>
<keyword evidence="1" id="KW-1133">Transmembrane helix</keyword>
<evidence type="ECO:0000256" key="1">
    <source>
        <dbReference type="SAM" id="Phobius"/>
    </source>
</evidence>
<evidence type="ECO:0000313" key="2">
    <source>
        <dbReference type="Proteomes" id="UP000046392"/>
    </source>
</evidence>
<keyword evidence="1" id="KW-0812">Transmembrane</keyword>
<dbReference type="Proteomes" id="UP000046392">
    <property type="component" value="Unplaced"/>
</dbReference>
<feature type="transmembrane region" description="Helical" evidence="1">
    <location>
        <begin position="18"/>
        <end position="35"/>
    </location>
</feature>
<proteinExistence type="predicted"/>
<keyword evidence="1" id="KW-0472">Membrane</keyword>
<organism evidence="2 3">
    <name type="scientific">Strongyloides papillosus</name>
    <name type="common">Intestinal threadworm</name>
    <dbReference type="NCBI Taxonomy" id="174720"/>
    <lineage>
        <taxon>Eukaryota</taxon>
        <taxon>Metazoa</taxon>
        <taxon>Ecdysozoa</taxon>
        <taxon>Nematoda</taxon>
        <taxon>Chromadorea</taxon>
        <taxon>Rhabditida</taxon>
        <taxon>Tylenchina</taxon>
        <taxon>Panagrolaimomorpha</taxon>
        <taxon>Strongyloidoidea</taxon>
        <taxon>Strongyloididae</taxon>
        <taxon>Strongyloides</taxon>
    </lineage>
</organism>
<name>A0A0N5BEQ7_STREA</name>
<keyword evidence="2" id="KW-1185">Reference proteome</keyword>
<protein>
    <submittedName>
        <fullName evidence="3">Protein Vpu</fullName>
    </submittedName>
</protein>
<dbReference type="AlphaFoldDB" id="A0A0N5BEQ7"/>
<sequence length="108" mass="12089">MAIADDLEVIIRYSRTEIFLLIILVVLYFDIHYFTRTRAVKIIEELDKMDRDLESGKNIIINFLDSQQSVNAAPSEVPSMVDPAVRSSVASGVSTHQSADPSAYKKSL</sequence>
<reference evidence="3" key="1">
    <citation type="submission" date="2017-02" db="UniProtKB">
        <authorList>
            <consortium name="WormBaseParasite"/>
        </authorList>
    </citation>
    <scope>IDENTIFICATION</scope>
</reference>
<evidence type="ECO:0000313" key="3">
    <source>
        <dbReference type="WBParaSite" id="SPAL_0000448000.1"/>
    </source>
</evidence>
<dbReference type="WBParaSite" id="SPAL_0000448000.1">
    <property type="protein sequence ID" value="SPAL_0000448000.1"/>
    <property type="gene ID" value="SPAL_0000448000"/>
</dbReference>